<keyword evidence="1" id="KW-0812">Transmembrane</keyword>
<evidence type="ECO:0000313" key="3">
    <source>
        <dbReference type="Proteomes" id="UP000256690"/>
    </source>
</evidence>
<gene>
    <name evidence="2" type="ORF">DSM5745_11221</name>
</gene>
<evidence type="ECO:0000313" key="2">
    <source>
        <dbReference type="EMBL" id="RDW58530.1"/>
    </source>
</evidence>
<feature type="transmembrane region" description="Helical" evidence="1">
    <location>
        <begin position="40"/>
        <end position="57"/>
    </location>
</feature>
<reference evidence="2 3" key="1">
    <citation type="journal article" date="2018" name="IMA Fungus">
        <title>IMA Genome-F 9: Draft genome sequence of Annulohypoxylon stygium, Aspergillus mulundensis, Berkeleyomyces basicola (syn. Thielaviopsis basicola), Ceratocystis smalleyi, two Cercospora beticola strains, Coleophoma cylindrospora, Fusarium fracticaudum, Phialophora cf. hyalina, and Morchella septimelata.</title>
        <authorList>
            <person name="Wingfield B.D."/>
            <person name="Bills G.F."/>
            <person name="Dong Y."/>
            <person name="Huang W."/>
            <person name="Nel W.J."/>
            <person name="Swalarsk-Parry B.S."/>
            <person name="Vaghefi N."/>
            <person name="Wilken P.M."/>
            <person name="An Z."/>
            <person name="de Beer Z.W."/>
            <person name="De Vos L."/>
            <person name="Chen L."/>
            <person name="Duong T.A."/>
            <person name="Gao Y."/>
            <person name="Hammerbacher A."/>
            <person name="Kikkert J.R."/>
            <person name="Li Y."/>
            <person name="Li H."/>
            <person name="Li K."/>
            <person name="Li Q."/>
            <person name="Liu X."/>
            <person name="Ma X."/>
            <person name="Naidoo K."/>
            <person name="Pethybridge S.J."/>
            <person name="Sun J."/>
            <person name="Steenkamp E.T."/>
            <person name="van der Nest M.A."/>
            <person name="van Wyk S."/>
            <person name="Wingfield M.J."/>
            <person name="Xiong C."/>
            <person name="Yue Q."/>
            <person name="Zhang X."/>
        </authorList>
    </citation>
    <scope>NUCLEOTIDE SEQUENCE [LARGE SCALE GENOMIC DNA]</scope>
    <source>
        <strain evidence="2 3">DSM 5745</strain>
    </source>
</reference>
<keyword evidence="3" id="KW-1185">Reference proteome</keyword>
<proteinExistence type="predicted"/>
<dbReference type="EMBL" id="PVWQ01000023">
    <property type="protein sequence ID" value="RDW58530.1"/>
    <property type="molecule type" value="Genomic_DNA"/>
</dbReference>
<dbReference type="PROSITE" id="PS51257">
    <property type="entry name" value="PROKAR_LIPOPROTEIN"/>
    <property type="match status" value="1"/>
</dbReference>
<keyword evidence="1" id="KW-1133">Transmembrane helix</keyword>
<evidence type="ECO:0000256" key="1">
    <source>
        <dbReference type="SAM" id="Phobius"/>
    </source>
</evidence>
<dbReference type="Proteomes" id="UP000256690">
    <property type="component" value="Unassembled WGS sequence"/>
</dbReference>
<feature type="transmembrane region" description="Helical" evidence="1">
    <location>
        <begin position="15"/>
        <end position="33"/>
    </location>
</feature>
<name>A0A3D8QA28_9EURO</name>
<protein>
    <submittedName>
        <fullName evidence="2">Uncharacterized protein</fullName>
    </submittedName>
</protein>
<accession>A0A3D8QA28</accession>
<dbReference type="AlphaFoldDB" id="A0A3D8QA28"/>
<feature type="transmembrane region" description="Helical" evidence="1">
    <location>
        <begin position="419"/>
        <end position="438"/>
    </location>
</feature>
<keyword evidence="1" id="KW-0472">Membrane</keyword>
<dbReference type="GeneID" id="38121591"/>
<dbReference type="RefSeq" id="XP_026598156.1">
    <property type="nucleotide sequence ID" value="XM_026753237.1"/>
</dbReference>
<organism evidence="2 3">
    <name type="scientific">Aspergillus mulundensis</name>
    <dbReference type="NCBI Taxonomy" id="1810919"/>
    <lineage>
        <taxon>Eukaryota</taxon>
        <taxon>Fungi</taxon>
        <taxon>Dikarya</taxon>
        <taxon>Ascomycota</taxon>
        <taxon>Pezizomycotina</taxon>
        <taxon>Eurotiomycetes</taxon>
        <taxon>Eurotiomycetidae</taxon>
        <taxon>Eurotiales</taxon>
        <taxon>Aspergillaceae</taxon>
        <taxon>Aspergillus</taxon>
        <taxon>Aspergillus subgen. Nidulantes</taxon>
    </lineage>
</organism>
<feature type="transmembrane region" description="Helical" evidence="1">
    <location>
        <begin position="450"/>
        <end position="468"/>
    </location>
</feature>
<feature type="transmembrane region" description="Helical" evidence="1">
    <location>
        <begin position="480"/>
        <end position="501"/>
    </location>
</feature>
<comment type="caution">
    <text evidence="2">The sequence shown here is derived from an EMBL/GenBank/DDBJ whole genome shotgun (WGS) entry which is preliminary data.</text>
</comment>
<dbReference type="OrthoDB" id="4525776at2759"/>
<sequence>MGCACRPTKTSGKLILPPFPLATIAIIACKLLAGLSKHALALVAILATIFALTFPLSETTAGGNYNLHYLPASLRRNLRPQIGAFYAGVTEVAGRPFPAYSLVPEAPISLYIPGAGFLWSDDLTWDIASHDFRWKDGTEQTIAPDQASALDAIEDKIFHVRPNQSRIIFSDKFNTVGPWFLQQVPTGQFDPSDPVLTARIWPGQLVYLRQFQTGDFATASMDGLAISDMYEDMLDDDVRRFYVSAHHEDEFAPLTAFATSSASEHASPLSTSIWQIVYDAHRDTGFRLWNKAANCFLATSYRTYPNMRGRTWNDTILEAMHLELEACCTYPASRAASSFHAVDGVPKPSTPLPWFSRSPLQSTSRLSQLRTHGHSAFALMRAVWALSRFRGNHAHLQDMPGATARLHLGVPYTTGLSRAISTVIFCCILMHLGTAIYSRRWSGVSQKRQVTASAVVMLQLGYLVLYLVRSVLCGGDMREGHFALGVAWIGIVDWFSVVHSLS</sequence>